<evidence type="ECO:0000256" key="1">
    <source>
        <dbReference type="SAM" id="MobiDB-lite"/>
    </source>
</evidence>
<proteinExistence type="predicted"/>
<dbReference type="EMBL" id="RJKM01000001">
    <property type="protein sequence ID" value="ROP39092.1"/>
    <property type="molecule type" value="Genomic_DNA"/>
</dbReference>
<sequence>MGPPPTEASASESGGTTATNHTEKQMINHGPDTEVLDAESSMPEDIVDVFGEEDEAPAQIAWSRWNSEPMPGLPKMAAVRRAYEACVSHDLPDGFAWALASAVTDPASLRAALSSPRDMPVVGGKFEFIEVDLWTPGVTPMVTNHRAFAERVYPASGSAGALGPLRGPTSEDGVTSTLRTDARSVSHVLAEAERAGTFILSDNKLAASIAERGIMMPVDVVYNEIHHEDGQPPACLLATAEGSSRVTNAHQVLGIEGARTVMYDLPADESNLRRLINSVLVEDPAEPGLTARMANKRRGKRNALIVRARVILRFVPTQASAYDFAQAVGGYLGMLHVDGPRPWPTTGKNEAMAESVVRALRHQDAITQQEHDYMAGLMEPQVAVRNGFPGDQDAQAAYVLATMLHPRLMSIVSRAIRDVTAAAKASPQAKAEAAAELALRPIRSLATSLPADDPTRREIDTMQAVYRRACRLRLYATADWKVTGRTPEELLDAALVELNSSVNTPTGAGDYSARTELAALAQFHLTRRGSLRREPFGSGGTNADKRGPHDVLRAMMEETQGLRLLYQAIIDGRAGRKPRVVDENGRLVRGRISENGVLTLDVDGDEIEIADQWLREDAFPRPGRNQQQMPTPPQPSSDEETPAMALARYKKNVGLALDALEQQVENLEELTDGSATPLVEIQGWATAGLVKRIDELRTRLSFWDSLAHRIARREHPATETD</sequence>
<evidence type="ECO:0000313" key="2">
    <source>
        <dbReference type="EMBL" id="ROP39092.1"/>
    </source>
</evidence>
<feature type="region of interest" description="Disordered" evidence="1">
    <location>
        <begin position="1"/>
        <end position="36"/>
    </location>
</feature>
<accession>A0A3N1H9Y4</accession>
<reference evidence="2 3" key="1">
    <citation type="submission" date="2018-11" db="EMBL/GenBank/DDBJ databases">
        <title>Sequencing the genomes of 1000 actinobacteria strains.</title>
        <authorList>
            <person name="Klenk H.-P."/>
        </authorList>
    </citation>
    <scope>NUCLEOTIDE SEQUENCE [LARGE SCALE GENOMIC DNA]</scope>
    <source>
        <strain evidence="2 3">DSM 44231</strain>
    </source>
</reference>
<protein>
    <submittedName>
        <fullName evidence="2">Uncharacterized protein</fullName>
    </submittedName>
</protein>
<keyword evidence="3" id="KW-1185">Reference proteome</keyword>
<dbReference type="Proteomes" id="UP000268727">
    <property type="component" value="Unassembled WGS sequence"/>
</dbReference>
<feature type="compositionally biased region" description="Polar residues" evidence="1">
    <location>
        <begin position="8"/>
        <end position="20"/>
    </location>
</feature>
<evidence type="ECO:0000313" key="3">
    <source>
        <dbReference type="Proteomes" id="UP000268727"/>
    </source>
</evidence>
<dbReference type="AlphaFoldDB" id="A0A3N1H9Y4"/>
<gene>
    <name evidence="2" type="ORF">EDD40_4464</name>
</gene>
<comment type="caution">
    <text evidence="2">The sequence shown here is derived from an EMBL/GenBank/DDBJ whole genome shotgun (WGS) entry which is preliminary data.</text>
</comment>
<name>A0A3N1H9Y4_9PSEU</name>
<organism evidence="2 3">
    <name type="scientific">Saccharothrix texasensis</name>
    <dbReference type="NCBI Taxonomy" id="103734"/>
    <lineage>
        <taxon>Bacteria</taxon>
        <taxon>Bacillati</taxon>
        <taxon>Actinomycetota</taxon>
        <taxon>Actinomycetes</taxon>
        <taxon>Pseudonocardiales</taxon>
        <taxon>Pseudonocardiaceae</taxon>
        <taxon>Saccharothrix</taxon>
    </lineage>
</organism>
<feature type="region of interest" description="Disordered" evidence="1">
    <location>
        <begin position="620"/>
        <end position="641"/>
    </location>
</feature>